<comment type="similarity">
    <text evidence="3 6">Belongs to the trehalose phosphatase family.</text>
</comment>
<evidence type="ECO:0000313" key="7">
    <source>
        <dbReference type="EMBL" id="BAU33056.1"/>
    </source>
</evidence>
<dbReference type="NCBIfam" id="TIGR01484">
    <property type="entry name" value="HAD-SF-IIB"/>
    <property type="match status" value="1"/>
</dbReference>
<gene>
    <name evidence="8" type="ORF">EV140_2346</name>
    <name evidence="7" type="ORF">MalAC0309_2213</name>
</gene>
<accession>A0A0U5BBD0</accession>
<reference evidence="7 9" key="4">
    <citation type="submission" date="2016-01" db="EMBL/GenBank/DDBJ databases">
        <title>Microcella alkaliphila JAM AC0309 whole genome shotgun sequence.</title>
        <authorList>
            <person name="Kurata A."/>
            <person name="Hirose Y."/>
            <person name="Kishimoto N."/>
            <person name="Kobayashi T."/>
        </authorList>
    </citation>
    <scope>NUCLEOTIDE SEQUENCE [LARGE SCALE GENOMIC DNA]</scope>
    <source>
        <strain evidence="7 9">JAM AC0309</strain>
    </source>
</reference>
<evidence type="ECO:0000256" key="6">
    <source>
        <dbReference type="RuleBase" id="RU361117"/>
    </source>
</evidence>
<evidence type="ECO:0000256" key="3">
    <source>
        <dbReference type="ARBA" id="ARBA00008770"/>
    </source>
</evidence>
<dbReference type="Pfam" id="PF02358">
    <property type="entry name" value="Trehalose_PPase"/>
    <property type="match status" value="1"/>
</dbReference>
<dbReference type="GO" id="GO:0046872">
    <property type="term" value="F:metal ion binding"/>
    <property type="evidence" value="ECO:0007669"/>
    <property type="project" value="UniProtKB-KW"/>
</dbReference>
<dbReference type="Gene3D" id="3.30.70.1020">
    <property type="entry name" value="Trehalose-6-phosphate phosphatase related protein, domain 2"/>
    <property type="match status" value="1"/>
</dbReference>
<dbReference type="EMBL" id="AP017315">
    <property type="protein sequence ID" value="BAU33056.1"/>
    <property type="molecule type" value="Genomic_DNA"/>
</dbReference>
<dbReference type="Gene3D" id="3.40.50.1000">
    <property type="entry name" value="HAD superfamily/HAD-like"/>
    <property type="match status" value="1"/>
</dbReference>
<dbReference type="GO" id="GO:0004805">
    <property type="term" value="F:trehalose-phosphatase activity"/>
    <property type="evidence" value="ECO:0007669"/>
    <property type="project" value="UniProtKB-EC"/>
</dbReference>
<dbReference type="SUPFAM" id="SSF56784">
    <property type="entry name" value="HAD-like"/>
    <property type="match status" value="1"/>
</dbReference>
<evidence type="ECO:0000256" key="1">
    <source>
        <dbReference type="ARBA" id="ARBA00000500"/>
    </source>
</evidence>
<comment type="pathway">
    <text evidence="2 6">Glycan biosynthesis; trehalose biosynthesis.</text>
</comment>
<dbReference type="Proteomes" id="UP000292408">
    <property type="component" value="Unassembled WGS sequence"/>
</dbReference>
<dbReference type="AlphaFoldDB" id="A0A0U5BBD0"/>
<comment type="cofactor">
    <cofactor evidence="6">
        <name>Mg(2+)</name>
        <dbReference type="ChEBI" id="CHEBI:18420"/>
    </cofactor>
</comment>
<evidence type="ECO:0000256" key="4">
    <source>
        <dbReference type="ARBA" id="ARBA00022801"/>
    </source>
</evidence>
<dbReference type="Proteomes" id="UP000218965">
    <property type="component" value="Chromosome"/>
</dbReference>
<dbReference type="InterPro" id="IPR044651">
    <property type="entry name" value="OTSB-like"/>
</dbReference>
<reference evidence="7" key="2">
    <citation type="submission" date="2015-12" db="EMBL/GenBank/DDBJ databases">
        <authorList>
            <consortium name="Microcella alkaliphila JAM AC0309 genome sequencing consortium"/>
            <person name="Kurata A."/>
            <person name="Hirose Y."/>
            <person name="Kishimoto N."/>
            <person name="Kobayashi T."/>
        </authorList>
    </citation>
    <scope>NUCLEOTIDE SEQUENCE</scope>
    <source>
        <strain evidence="7">JAM AC0309</strain>
    </source>
</reference>
<dbReference type="NCBIfam" id="TIGR00685">
    <property type="entry name" value="T6PP"/>
    <property type="match status" value="1"/>
</dbReference>
<reference evidence="8 10" key="1">
    <citation type="journal article" date="2015" name="Stand. Genomic Sci.">
        <title>Genomic Encyclopedia of Bacterial and Archaeal Type Strains, Phase III: the genomes of soil and plant-associated and newly described type strains.</title>
        <authorList>
            <person name="Whitman W.B."/>
            <person name="Woyke T."/>
            <person name="Klenk H.P."/>
            <person name="Zhou Y."/>
            <person name="Lilburn T.G."/>
            <person name="Beck B.J."/>
            <person name="De Vos P."/>
            <person name="Vandamme P."/>
            <person name="Eisen J.A."/>
            <person name="Garrity G."/>
            <person name="Hugenholtz P."/>
            <person name="Kyrpides N.C."/>
        </authorList>
    </citation>
    <scope>NUCLEOTIDE SEQUENCE [LARGE SCALE GENOMIC DNA]</scope>
    <source>
        <strain evidence="8 10">AC4r</strain>
    </source>
</reference>
<evidence type="ECO:0000256" key="5">
    <source>
        <dbReference type="ARBA" id="ARBA00024179"/>
    </source>
</evidence>
<evidence type="ECO:0000313" key="8">
    <source>
        <dbReference type="EMBL" id="RZT58106.1"/>
    </source>
</evidence>
<dbReference type="InterPro" id="IPR036412">
    <property type="entry name" value="HAD-like_sf"/>
</dbReference>
<keyword evidence="10" id="KW-1185">Reference proteome</keyword>
<protein>
    <recommendedName>
        <fullName evidence="6">Trehalose 6-phosphate phosphatase</fullName>
        <ecNumber evidence="6">3.1.3.12</ecNumber>
    </recommendedName>
</protein>
<organism evidence="7 9">
    <name type="scientific">Microcella alkaliphila</name>
    <dbReference type="NCBI Taxonomy" id="279828"/>
    <lineage>
        <taxon>Bacteria</taxon>
        <taxon>Bacillati</taxon>
        <taxon>Actinomycetota</taxon>
        <taxon>Actinomycetes</taxon>
        <taxon>Micrococcales</taxon>
        <taxon>Microbacteriaceae</taxon>
        <taxon>Microcella</taxon>
    </lineage>
</organism>
<sequence>MSVALDPALIEAVTRFAALPRVLVALDFDGTLAPEVDVPDEARALPEAHEAIRDLAAAPNTVVALVSGRSLDSLARAGRVPSSVPLVGSHGLEVRLAVDDVRPAATPADRARVDALRAVIAPLVEMVDGAWIERKPAGFAVHTRTVDPPSARALTETVREAARRADPDLTVRDGKNLIEFAVRDATKGDGLAVLREEFRPDAVLFAGDDVTDEDALAMLTHDDLGIKVGAAPTVASHRVSDPQGMSDVLRLLASLRAEPAQGGSAHP</sequence>
<dbReference type="GO" id="GO:0005992">
    <property type="term" value="P:trehalose biosynthetic process"/>
    <property type="evidence" value="ECO:0007669"/>
    <property type="project" value="UniProtKB-UniPathway"/>
</dbReference>
<dbReference type="PANTHER" id="PTHR43768:SF3">
    <property type="entry name" value="TREHALOSE 6-PHOSPHATE PHOSPHATASE"/>
    <property type="match status" value="1"/>
</dbReference>
<evidence type="ECO:0000256" key="2">
    <source>
        <dbReference type="ARBA" id="ARBA00005199"/>
    </source>
</evidence>
<comment type="function">
    <text evidence="5 6">Removes the phosphate from trehalose 6-phosphate to produce free trehalose.</text>
</comment>
<dbReference type="OrthoDB" id="9816160at2"/>
<evidence type="ECO:0000313" key="10">
    <source>
        <dbReference type="Proteomes" id="UP000292408"/>
    </source>
</evidence>
<dbReference type="KEGG" id="malk:MalAC0309_2213"/>
<reference evidence="9" key="3">
    <citation type="submission" date="2015-12" db="EMBL/GenBank/DDBJ databases">
        <authorList>
            <person name="Shamseldin A."/>
            <person name="Moawad H."/>
            <person name="Abd El-Rahim W.M."/>
            <person name="Sadowsky M.J."/>
        </authorList>
    </citation>
    <scope>NUCLEOTIDE SEQUENCE [LARGE SCALE GENOMIC DNA]</scope>
    <source>
        <strain evidence="9">JAM AC0309</strain>
    </source>
</reference>
<reference evidence="8" key="5">
    <citation type="submission" date="2019-02" db="EMBL/GenBank/DDBJ databases">
        <authorList>
            <person name="Whitman W."/>
            <person name="Huntemann M."/>
            <person name="Clum A."/>
            <person name="Pillay M."/>
            <person name="Palaniappan K."/>
            <person name="Varghese N."/>
            <person name="Mikhailova N."/>
            <person name="Stamatis D."/>
            <person name="Reddy T."/>
            <person name="Daum C."/>
            <person name="Shapiro N."/>
            <person name="Ivanova N."/>
            <person name="Kyrpides N."/>
            <person name="Woyke T."/>
        </authorList>
    </citation>
    <scope>NUCLEOTIDE SEQUENCE</scope>
    <source>
        <strain evidence="8">AC4r</strain>
    </source>
</reference>
<dbReference type="UniPathway" id="UPA00299"/>
<dbReference type="InterPro" id="IPR003337">
    <property type="entry name" value="Trehalose_PPase"/>
</dbReference>
<keyword evidence="6" id="KW-0460">Magnesium</keyword>
<comment type="catalytic activity">
    <reaction evidence="1 6">
        <text>alpha,alpha-trehalose 6-phosphate + H2O = alpha,alpha-trehalose + phosphate</text>
        <dbReference type="Rhea" id="RHEA:23420"/>
        <dbReference type="ChEBI" id="CHEBI:15377"/>
        <dbReference type="ChEBI" id="CHEBI:16551"/>
        <dbReference type="ChEBI" id="CHEBI:43474"/>
        <dbReference type="ChEBI" id="CHEBI:58429"/>
        <dbReference type="EC" id="3.1.3.12"/>
    </reaction>
</comment>
<dbReference type="EMBL" id="SGXT01000018">
    <property type="protein sequence ID" value="RZT58106.1"/>
    <property type="molecule type" value="Genomic_DNA"/>
</dbReference>
<evidence type="ECO:0000313" key="9">
    <source>
        <dbReference type="Proteomes" id="UP000218965"/>
    </source>
</evidence>
<name>A0A0U5BBD0_9MICO</name>
<keyword evidence="4 6" id="KW-0378">Hydrolase</keyword>
<proteinExistence type="inferred from homology"/>
<dbReference type="EC" id="3.1.3.12" evidence="6"/>
<dbReference type="PANTHER" id="PTHR43768">
    <property type="entry name" value="TREHALOSE 6-PHOSPHATE PHOSPHATASE"/>
    <property type="match status" value="1"/>
</dbReference>
<dbReference type="InterPro" id="IPR023214">
    <property type="entry name" value="HAD_sf"/>
</dbReference>
<keyword evidence="6" id="KW-0479">Metal-binding</keyword>
<dbReference type="CDD" id="cd01627">
    <property type="entry name" value="HAD_TPP"/>
    <property type="match status" value="1"/>
</dbReference>
<dbReference type="RefSeq" id="WP_096422644.1">
    <property type="nucleotide sequence ID" value="NZ_AP017315.1"/>
</dbReference>
<dbReference type="InterPro" id="IPR006379">
    <property type="entry name" value="HAD-SF_hydro_IIB"/>
</dbReference>